<keyword evidence="7" id="KW-0325">Glycoprotein</keyword>
<evidence type="ECO:0000256" key="2">
    <source>
        <dbReference type="ARBA" id="ARBA00022692"/>
    </source>
</evidence>
<dbReference type="Proteomes" id="UP000289886">
    <property type="component" value="Unassembled WGS sequence"/>
</dbReference>
<evidence type="ECO:0000313" key="14">
    <source>
        <dbReference type="Proteomes" id="UP000289886"/>
    </source>
</evidence>
<dbReference type="InterPro" id="IPR054101">
    <property type="entry name" value="TMEM87A/B_GOLD"/>
</dbReference>
<evidence type="ECO:0000259" key="11">
    <source>
        <dbReference type="Pfam" id="PF06814"/>
    </source>
</evidence>
<evidence type="ECO:0008006" key="15">
    <source>
        <dbReference type="Google" id="ProtNLM"/>
    </source>
</evidence>
<evidence type="ECO:0000256" key="9">
    <source>
        <dbReference type="SAM" id="MobiDB-lite"/>
    </source>
</evidence>
<feature type="transmembrane region" description="Helical" evidence="10">
    <location>
        <begin position="193"/>
        <end position="210"/>
    </location>
</feature>
<feature type="domain" description="GOST seven transmembrane" evidence="11">
    <location>
        <begin position="126"/>
        <end position="217"/>
    </location>
</feature>
<name>A0A444UKP6_ACIRT</name>
<dbReference type="EMBL" id="SCEB01214372">
    <property type="protein sequence ID" value="RXM35713.1"/>
    <property type="molecule type" value="Genomic_DNA"/>
</dbReference>
<dbReference type="InterPro" id="IPR053937">
    <property type="entry name" value="GOST_TM"/>
</dbReference>
<feature type="domain" description="TMEM87A/B GOLD" evidence="12">
    <location>
        <begin position="52"/>
        <end position="99"/>
    </location>
</feature>
<keyword evidence="3" id="KW-0732">Signal</keyword>
<keyword evidence="14" id="KW-1185">Reference proteome</keyword>
<evidence type="ECO:0000256" key="4">
    <source>
        <dbReference type="ARBA" id="ARBA00022989"/>
    </source>
</evidence>
<dbReference type="Pfam" id="PF21901">
    <property type="entry name" value="TMEM87A-B_GOLD"/>
    <property type="match status" value="2"/>
</dbReference>
<feature type="compositionally biased region" description="Basic and acidic residues" evidence="9">
    <location>
        <begin position="45"/>
        <end position="56"/>
    </location>
</feature>
<keyword evidence="5" id="KW-0333">Golgi apparatus</keyword>
<keyword evidence="4 10" id="KW-1133">Transmembrane helix</keyword>
<proteinExistence type="inferred from homology"/>
<reference evidence="13 14" key="1">
    <citation type="submission" date="2019-01" db="EMBL/GenBank/DDBJ databases">
        <title>Draft Genome and Complete Hox-Cluster Characterization of the Sterlet Sturgeon (Acipenser ruthenus).</title>
        <authorList>
            <person name="Wei Q."/>
        </authorList>
    </citation>
    <scope>NUCLEOTIDE SEQUENCE [LARGE SCALE GENOMIC DNA]</scope>
    <source>
        <strain evidence="13">WHYD16114868_AA</strain>
        <tissue evidence="13">Blood</tissue>
    </source>
</reference>
<comment type="similarity">
    <text evidence="8">Belongs to the LU7TM family. TMEM87 subfamily.</text>
</comment>
<feature type="transmembrane region" description="Helical" evidence="10">
    <location>
        <begin position="150"/>
        <end position="173"/>
    </location>
</feature>
<dbReference type="AlphaFoldDB" id="A0A444UKP6"/>
<keyword evidence="6 10" id="KW-0472">Membrane</keyword>
<dbReference type="GO" id="GO:0042147">
    <property type="term" value="P:retrograde transport, endosome to Golgi"/>
    <property type="evidence" value="ECO:0007669"/>
    <property type="project" value="TreeGrafter"/>
</dbReference>
<keyword evidence="2 10" id="KW-0812">Transmembrane</keyword>
<evidence type="ECO:0000256" key="6">
    <source>
        <dbReference type="ARBA" id="ARBA00023136"/>
    </source>
</evidence>
<feature type="domain" description="TMEM87A/B GOLD" evidence="12">
    <location>
        <begin position="4"/>
        <end position="29"/>
    </location>
</feature>
<organism evidence="13 14">
    <name type="scientific">Acipenser ruthenus</name>
    <name type="common">Sterlet sturgeon</name>
    <dbReference type="NCBI Taxonomy" id="7906"/>
    <lineage>
        <taxon>Eukaryota</taxon>
        <taxon>Metazoa</taxon>
        <taxon>Chordata</taxon>
        <taxon>Craniata</taxon>
        <taxon>Vertebrata</taxon>
        <taxon>Euteleostomi</taxon>
        <taxon>Actinopterygii</taxon>
        <taxon>Chondrostei</taxon>
        <taxon>Acipenseriformes</taxon>
        <taxon>Acipenseridae</taxon>
        <taxon>Acipenser</taxon>
    </lineage>
</organism>
<evidence type="ECO:0000256" key="10">
    <source>
        <dbReference type="SAM" id="Phobius"/>
    </source>
</evidence>
<accession>A0A444UKP6</accession>
<evidence type="ECO:0000256" key="1">
    <source>
        <dbReference type="ARBA" id="ARBA00004653"/>
    </source>
</evidence>
<evidence type="ECO:0000256" key="7">
    <source>
        <dbReference type="ARBA" id="ARBA00023180"/>
    </source>
</evidence>
<evidence type="ECO:0000256" key="8">
    <source>
        <dbReference type="ARBA" id="ARBA00044946"/>
    </source>
</evidence>
<sequence length="266" mass="30873">MSEDCKHPVNLSISWYLRSSRCYDEVFGLDLAVKSFDVPRKIMKSESTASEKEETMGKNATTKSEDEEVQERMTSSVVPPYAVARAWEDGPYMFIVHVEETGSSSEPRGGSEESKAWKLQCSLTKQHIFISLAQTMKLLRLRRNLVKLSLYRHFTNTLIFTVIASVIFIIWMSKTFKFSKCQSDWRELWIDDAFWRFLFSIVLLVIMFLWRPSINSQRYAFTPLIDEMSDEEKEEMRNETFEGMKIRGMKMESNGSAKASKVVGEL</sequence>
<feature type="region of interest" description="Disordered" evidence="9">
    <location>
        <begin position="45"/>
        <end position="71"/>
    </location>
</feature>
<dbReference type="PANTHER" id="PTHR21229">
    <property type="entry name" value="LUNG SEVEN TRANSMEMBRANE RECEPTOR"/>
    <property type="match status" value="1"/>
</dbReference>
<dbReference type="GO" id="GO:0005829">
    <property type="term" value="C:cytosol"/>
    <property type="evidence" value="ECO:0007669"/>
    <property type="project" value="GOC"/>
</dbReference>
<evidence type="ECO:0000256" key="3">
    <source>
        <dbReference type="ARBA" id="ARBA00022729"/>
    </source>
</evidence>
<dbReference type="InterPro" id="IPR009637">
    <property type="entry name" value="GPR107/GPR108-like"/>
</dbReference>
<dbReference type="Pfam" id="PF06814">
    <property type="entry name" value="GOST_TM"/>
    <property type="match status" value="1"/>
</dbReference>
<dbReference type="GO" id="GO:0000139">
    <property type="term" value="C:Golgi membrane"/>
    <property type="evidence" value="ECO:0007669"/>
    <property type="project" value="UniProtKB-SubCell"/>
</dbReference>
<gene>
    <name evidence="13" type="ORF">EOD39_3924</name>
</gene>
<evidence type="ECO:0000313" key="13">
    <source>
        <dbReference type="EMBL" id="RXM35713.1"/>
    </source>
</evidence>
<evidence type="ECO:0000259" key="12">
    <source>
        <dbReference type="Pfam" id="PF21901"/>
    </source>
</evidence>
<dbReference type="PANTHER" id="PTHR21229:SF52">
    <property type="entry name" value="TRANSMEMBRANE PROTEIN 87A PRECURSOR"/>
    <property type="match status" value="1"/>
</dbReference>
<comment type="caution">
    <text evidence="13">The sequence shown here is derived from an EMBL/GenBank/DDBJ whole genome shotgun (WGS) entry which is preliminary data.</text>
</comment>
<evidence type="ECO:0000256" key="5">
    <source>
        <dbReference type="ARBA" id="ARBA00023034"/>
    </source>
</evidence>
<protein>
    <recommendedName>
        <fullName evidence="15">Transmembrane protein 87A</fullName>
    </recommendedName>
</protein>
<comment type="subcellular location">
    <subcellularLocation>
        <location evidence="1">Golgi apparatus membrane</location>
        <topology evidence="1">Multi-pass membrane protein</topology>
    </subcellularLocation>
</comment>